<evidence type="ECO:0000313" key="2">
    <source>
        <dbReference type="Proteomes" id="UP000054538"/>
    </source>
</evidence>
<dbReference type="Proteomes" id="UP000054538">
    <property type="component" value="Unassembled WGS sequence"/>
</dbReference>
<organism evidence="1 2">
    <name type="scientific">Paxillus rubicundulus Ve08.2h10</name>
    <dbReference type="NCBI Taxonomy" id="930991"/>
    <lineage>
        <taxon>Eukaryota</taxon>
        <taxon>Fungi</taxon>
        <taxon>Dikarya</taxon>
        <taxon>Basidiomycota</taxon>
        <taxon>Agaricomycotina</taxon>
        <taxon>Agaricomycetes</taxon>
        <taxon>Agaricomycetidae</taxon>
        <taxon>Boletales</taxon>
        <taxon>Paxilineae</taxon>
        <taxon>Paxillaceae</taxon>
        <taxon>Paxillus</taxon>
    </lineage>
</organism>
<dbReference type="EMBL" id="KN826091">
    <property type="protein sequence ID" value="KIK80137.1"/>
    <property type="molecule type" value="Genomic_DNA"/>
</dbReference>
<sequence length="120" mass="13628">MEHSLHLGAKSFLVDVCPTPLHFKKAKSKSKADNEEVNEVEDFEPGDLLGKVLALITQVRLSPQAKAYFAMVCKEEGLKPLELIKWIHTHWGSMCDLLECLIQNKSVSSFIYLMYSKLTF</sequence>
<proteinExistence type="predicted"/>
<gene>
    <name evidence="1" type="ORF">PAXRUDRAFT_159450</name>
</gene>
<dbReference type="InParanoid" id="A0A0D0CBA8"/>
<reference evidence="1 2" key="1">
    <citation type="submission" date="2014-04" db="EMBL/GenBank/DDBJ databases">
        <authorList>
            <consortium name="DOE Joint Genome Institute"/>
            <person name="Kuo A."/>
            <person name="Kohler A."/>
            <person name="Jargeat P."/>
            <person name="Nagy L.G."/>
            <person name="Floudas D."/>
            <person name="Copeland A."/>
            <person name="Barry K.W."/>
            <person name="Cichocki N."/>
            <person name="Veneault-Fourrey C."/>
            <person name="LaButti K."/>
            <person name="Lindquist E.A."/>
            <person name="Lipzen A."/>
            <person name="Lundell T."/>
            <person name="Morin E."/>
            <person name="Murat C."/>
            <person name="Sun H."/>
            <person name="Tunlid A."/>
            <person name="Henrissat B."/>
            <person name="Grigoriev I.V."/>
            <person name="Hibbett D.S."/>
            <person name="Martin F."/>
            <person name="Nordberg H.P."/>
            <person name="Cantor M.N."/>
            <person name="Hua S.X."/>
        </authorList>
    </citation>
    <scope>NUCLEOTIDE SEQUENCE [LARGE SCALE GENOMIC DNA]</scope>
    <source>
        <strain evidence="1 2">Ve08.2h10</strain>
    </source>
</reference>
<dbReference type="AlphaFoldDB" id="A0A0D0CBA8"/>
<evidence type="ECO:0000313" key="1">
    <source>
        <dbReference type="EMBL" id="KIK80137.1"/>
    </source>
</evidence>
<accession>A0A0D0CBA8</accession>
<name>A0A0D0CBA8_9AGAM</name>
<protein>
    <submittedName>
        <fullName evidence="1">Uncharacterized protein</fullName>
    </submittedName>
</protein>
<keyword evidence="2" id="KW-1185">Reference proteome</keyword>
<dbReference type="OrthoDB" id="2682319at2759"/>
<dbReference type="STRING" id="930991.A0A0D0CBA8"/>
<dbReference type="HOGENOM" id="CLU_147537_0_0_1"/>
<reference evidence="2" key="2">
    <citation type="submission" date="2015-01" db="EMBL/GenBank/DDBJ databases">
        <title>Evolutionary Origins and Diversification of the Mycorrhizal Mutualists.</title>
        <authorList>
            <consortium name="DOE Joint Genome Institute"/>
            <consortium name="Mycorrhizal Genomics Consortium"/>
            <person name="Kohler A."/>
            <person name="Kuo A."/>
            <person name="Nagy L.G."/>
            <person name="Floudas D."/>
            <person name="Copeland A."/>
            <person name="Barry K.W."/>
            <person name="Cichocki N."/>
            <person name="Veneault-Fourrey C."/>
            <person name="LaButti K."/>
            <person name="Lindquist E.A."/>
            <person name="Lipzen A."/>
            <person name="Lundell T."/>
            <person name="Morin E."/>
            <person name="Murat C."/>
            <person name="Riley R."/>
            <person name="Ohm R."/>
            <person name="Sun H."/>
            <person name="Tunlid A."/>
            <person name="Henrissat B."/>
            <person name="Grigoriev I.V."/>
            <person name="Hibbett D.S."/>
            <person name="Martin F."/>
        </authorList>
    </citation>
    <scope>NUCLEOTIDE SEQUENCE [LARGE SCALE GENOMIC DNA]</scope>
    <source>
        <strain evidence="2">Ve08.2h10</strain>
    </source>
</reference>